<dbReference type="InterPro" id="IPR038305">
    <property type="entry name" value="HeLo_sf"/>
</dbReference>
<dbReference type="EMBL" id="JAAOAV010000018">
    <property type="protein sequence ID" value="KAF5611696.1"/>
    <property type="molecule type" value="Genomic_DNA"/>
</dbReference>
<dbReference type="GeneID" id="59314593"/>
<protein>
    <recommendedName>
        <fullName evidence="1">Prion-inhibition and propagation HeLo domain-containing protein</fullName>
    </recommendedName>
</protein>
<dbReference type="Proteomes" id="UP000547976">
    <property type="component" value="Unassembled WGS sequence"/>
</dbReference>
<accession>A0A8H5Q9J5</accession>
<proteinExistence type="predicted"/>
<organism evidence="2 3">
    <name type="scientific">Gibberella subglutinans</name>
    <name type="common">Fusarium subglutinans</name>
    <dbReference type="NCBI Taxonomy" id="42677"/>
    <lineage>
        <taxon>Eukaryota</taxon>
        <taxon>Fungi</taxon>
        <taxon>Dikarya</taxon>
        <taxon>Ascomycota</taxon>
        <taxon>Pezizomycotina</taxon>
        <taxon>Sordariomycetes</taxon>
        <taxon>Hypocreomycetidae</taxon>
        <taxon>Hypocreales</taxon>
        <taxon>Nectriaceae</taxon>
        <taxon>Fusarium</taxon>
        <taxon>Fusarium fujikuroi species complex</taxon>
    </lineage>
</organism>
<dbReference type="OrthoDB" id="443402at2759"/>
<dbReference type="InterPro" id="IPR029498">
    <property type="entry name" value="HeLo_dom"/>
</dbReference>
<keyword evidence="3" id="KW-1185">Reference proteome</keyword>
<reference evidence="2 3" key="1">
    <citation type="submission" date="2020-05" db="EMBL/GenBank/DDBJ databases">
        <title>Identification and distribution of gene clusters putatively required for synthesis of sphingolipid metabolism inhibitors in phylogenetically diverse species of the filamentous fungus Fusarium.</title>
        <authorList>
            <person name="Kim H.-S."/>
            <person name="Busman M."/>
            <person name="Brown D.W."/>
            <person name="Divon H."/>
            <person name="Uhlig S."/>
            <person name="Proctor R.H."/>
        </authorList>
    </citation>
    <scope>NUCLEOTIDE SEQUENCE [LARGE SCALE GENOMIC DNA]</scope>
    <source>
        <strain evidence="2 3">NRRL 66333</strain>
    </source>
</reference>
<dbReference type="RefSeq" id="XP_036542409.1">
    <property type="nucleotide sequence ID" value="XM_036679875.1"/>
</dbReference>
<dbReference type="Pfam" id="PF14479">
    <property type="entry name" value="HeLo"/>
    <property type="match status" value="1"/>
</dbReference>
<name>A0A8H5Q9J5_GIBSU</name>
<evidence type="ECO:0000313" key="3">
    <source>
        <dbReference type="Proteomes" id="UP000547976"/>
    </source>
</evidence>
<evidence type="ECO:0000313" key="2">
    <source>
        <dbReference type="EMBL" id="KAF5611696.1"/>
    </source>
</evidence>
<evidence type="ECO:0000259" key="1">
    <source>
        <dbReference type="Pfam" id="PF14479"/>
    </source>
</evidence>
<dbReference type="AlphaFoldDB" id="A0A8H5Q9J5"/>
<sequence>MLPSGKGIQCALEVAGLTIGAVALVNLFKDCVDLFSMIKAARDMGKYAAILDTKLDVEKMLFLQWSDRVGLLKQDSPNANAVLYNPDTRHIVSRALESVKALLSEGQVLQRDYGLKRAGESAEPTTGYQGASSFRFRKFLKQFGELKFKPDTDRHSNFKVTKQSRWVIFDKEKIKSLIDHLSYFNTSRIVYGMLLQPDISNRLFKDLQRESFNDYAVLSEIWCRMATTTPSDSDDIFLNALYPLVFGNSRGCTPAVTLHLLSRLQFTFGEHDEKCRRYCNNFSLALTLAIEMGMDNVVRPHIASRLPVYAASKEFQSPI</sequence>
<dbReference type="Gene3D" id="1.20.120.1020">
    <property type="entry name" value="Prion-inhibition and propagation, HeLo domain"/>
    <property type="match status" value="1"/>
</dbReference>
<comment type="caution">
    <text evidence="2">The sequence shown here is derived from an EMBL/GenBank/DDBJ whole genome shotgun (WGS) entry which is preliminary data.</text>
</comment>
<feature type="domain" description="Prion-inhibition and propagation HeLo" evidence="1">
    <location>
        <begin position="16"/>
        <end position="187"/>
    </location>
</feature>
<gene>
    <name evidence="2" type="ORF">FSUBG_2133</name>
</gene>